<accession>A0AAD9HTW3</accession>
<name>A0AAD9HTW3_9PEZI</name>
<evidence type="ECO:0000313" key="3">
    <source>
        <dbReference type="Proteomes" id="UP001232148"/>
    </source>
</evidence>
<dbReference type="EMBL" id="MU842815">
    <property type="protein sequence ID" value="KAK2034252.1"/>
    <property type="molecule type" value="Genomic_DNA"/>
</dbReference>
<dbReference type="AlphaFoldDB" id="A0AAD9HTW3"/>
<feature type="region of interest" description="Disordered" evidence="1">
    <location>
        <begin position="52"/>
        <end position="73"/>
    </location>
</feature>
<dbReference type="Proteomes" id="UP001232148">
    <property type="component" value="Unassembled WGS sequence"/>
</dbReference>
<gene>
    <name evidence="2" type="ORF">LX32DRAFT_418031</name>
</gene>
<evidence type="ECO:0000313" key="2">
    <source>
        <dbReference type="EMBL" id="KAK2034252.1"/>
    </source>
</evidence>
<proteinExistence type="predicted"/>
<organism evidence="2 3">
    <name type="scientific">Colletotrichum zoysiae</name>
    <dbReference type="NCBI Taxonomy" id="1216348"/>
    <lineage>
        <taxon>Eukaryota</taxon>
        <taxon>Fungi</taxon>
        <taxon>Dikarya</taxon>
        <taxon>Ascomycota</taxon>
        <taxon>Pezizomycotina</taxon>
        <taxon>Sordariomycetes</taxon>
        <taxon>Hypocreomycetidae</taxon>
        <taxon>Glomerellales</taxon>
        <taxon>Glomerellaceae</taxon>
        <taxon>Colletotrichum</taxon>
        <taxon>Colletotrichum graminicola species complex</taxon>
    </lineage>
</organism>
<keyword evidence="3" id="KW-1185">Reference proteome</keyword>
<sequence length="73" mass="7631">MSNAAALIWALERCSSDLPGQCKESRPAATEAVMSGQGDDEANFTSCDAEPQQIVLDPDPDGCHRDGRGAAVP</sequence>
<protein>
    <submittedName>
        <fullName evidence="2">Uncharacterized protein</fullName>
    </submittedName>
</protein>
<feature type="compositionally biased region" description="Basic and acidic residues" evidence="1">
    <location>
        <begin position="61"/>
        <end position="73"/>
    </location>
</feature>
<evidence type="ECO:0000256" key="1">
    <source>
        <dbReference type="SAM" id="MobiDB-lite"/>
    </source>
</evidence>
<comment type="caution">
    <text evidence="2">The sequence shown here is derived from an EMBL/GenBank/DDBJ whole genome shotgun (WGS) entry which is preliminary data.</text>
</comment>
<reference evidence="2" key="1">
    <citation type="submission" date="2021-06" db="EMBL/GenBank/DDBJ databases">
        <title>Comparative genomics, transcriptomics and evolutionary studies reveal genomic signatures of adaptation to plant cell wall in hemibiotrophic fungi.</title>
        <authorList>
            <consortium name="DOE Joint Genome Institute"/>
            <person name="Baroncelli R."/>
            <person name="Diaz J.F."/>
            <person name="Benocci T."/>
            <person name="Peng M."/>
            <person name="Battaglia E."/>
            <person name="Haridas S."/>
            <person name="Andreopoulos W."/>
            <person name="Labutti K."/>
            <person name="Pangilinan J."/>
            <person name="Floch G.L."/>
            <person name="Makela M.R."/>
            <person name="Henrissat B."/>
            <person name="Grigoriev I.V."/>
            <person name="Crouch J.A."/>
            <person name="De Vries R.P."/>
            <person name="Sukno S.A."/>
            <person name="Thon M.R."/>
        </authorList>
    </citation>
    <scope>NUCLEOTIDE SEQUENCE</scope>
    <source>
        <strain evidence="2">MAFF235873</strain>
    </source>
</reference>